<evidence type="ECO:0000313" key="2">
    <source>
        <dbReference type="Proteomes" id="UP001305414"/>
    </source>
</evidence>
<evidence type="ECO:0000313" key="1">
    <source>
        <dbReference type="EMBL" id="KAK5634269.1"/>
    </source>
</evidence>
<keyword evidence="2" id="KW-1185">Reference proteome</keyword>
<comment type="caution">
    <text evidence="1">The sequence shown here is derived from an EMBL/GenBank/DDBJ whole genome shotgun (WGS) entry which is preliminary data.</text>
</comment>
<gene>
    <name evidence="1" type="ORF">RRF57_009983</name>
</gene>
<organism evidence="1 2">
    <name type="scientific">Xylaria bambusicola</name>
    <dbReference type="NCBI Taxonomy" id="326684"/>
    <lineage>
        <taxon>Eukaryota</taxon>
        <taxon>Fungi</taxon>
        <taxon>Dikarya</taxon>
        <taxon>Ascomycota</taxon>
        <taxon>Pezizomycotina</taxon>
        <taxon>Sordariomycetes</taxon>
        <taxon>Xylariomycetidae</taxon>
        <taxon>Xylariales</taxon>
        <taxon>Xylariaceae</taxon>
        <taxon>Xylaria</taxon>
    </lineage>
</organism>
<reference evidence="1 2" key="1">
    <citation type="submission" date="2023-10" db="EMBL/GenBank/DDBJ databases">
        <title>Draft genome sequence of Xylaria bambusicola isolate GMP-LS, the root and basal stem rot pathogen of sugarcane in Indonesia.</title>
        <authorList>
            <person name="Selvaraj P."/>
            <person name="Muralishankar V."/>
            <person name="Muruganantham S."/>
            <person name="Sp S."/>
            <person name="Haryani S."/>
            <person name="Lau K.J.X."/>
            <person name="Naqvi N.I."/>
        </authorList>
    </citation>
    <scope>NUCLEOTIDE SEQUENCE [LARGE SCALE GENOMIC DNA]</scope>
    <source>
        <strain evidence="1">GMP-LS</strain>
    </source>
</reference>
<accession>A0AAN7UUA7</accession>
<dbReference type="Proteomes" id="UP001305414">
    <property type="component" value="Unassembled WGS sequence"/>
</dbReference>
<protein>
    <submittedName>
        <fullName evidence="1">Uncharacterized protein</fullName>
    </submittedName>
</protein>
<dbReference type="EMBL" id="JAWHQM010000039">
    <property type="protein sequence ID" value="KAK5634269.1"/>
    <property type="molecule type" value="Genomic_DNA"/>
</dbReference>
<dbReference type="AlphaFoldDB" id="A0AAN7UUA7"/>
<sequence>MSYDGRTELERDCLYVPCERTQSKCVLCESSKLAIHGAIHNHSSRSWYDSTNIDGWNDPTTSFSFALRIVRTYKQLDTIMSQVRAIRAA</sequence>
<name>A0AAN7UUA7_9PEZI</name>
<proteinExistence type="predicted"/>